<dbReference type="VEuPathDB" id="FungiDB:GLRG_00722"/>
<dbReference type="SMART" id="SM00320">
    <property type="entry name" value="WD40"/>
    <property type="match status" value="9"/>
</dbReference>
<name>E3Q3H6_COLGM</name>
<evidence type="ECO:0000256" key="5">
    <source>
        <dbReference type="ARBA" id="ARBA00022737"/>
    </source>
</evidence>
<reference evidence="9" key="1">
    <citation type="journal article" date="2012" name="Nat. Genet.">
        <title>Lifestyle transitions in plant pathogenic Colletotrichum fungi deciphered by genome and transcriptome analyses.</title>
        <authorList>
            <person name="O'Connell R.J."/>
            <person name="Thon M.R."/>
            <person name="Hacquard S."/>
            <person name="Amyotte S.G."/>
            <person name="Kleemann J."/>
            <person name="Torres M.F."/>
            <person name="Damm U."/>
            <person name="Buiate E.A."/>
            <person name="Epstein L."/>
            <person name="Alkan N."/>
            <person name="Altmueller J."/>
            <person name="Alvarado-Balderrama L."/>
            <person name="Bauser C.A."/>
            <person name="Becker C."/>
            <person name="Birren B.W."/>
            <person name="Chen Z."/>
            <person name="Choi J."/>
            <person name="Crouch J.A."/>
            <person name="Duvick J.P."/>
            <person name="Farman M.A."/>
            <person name="Gan P."/>
            <person name="Heiman D."/>
            <person name="Henrissat B."/>
            <person name="Howard R.J."/>
            <person name="Kabbage M."/>
            <person name="Koch C."/>
            <person name="Kracher B."/>
            <person name="Kubo Y."/>
            <person name="Law A.D."/>
            <person name="Lebrun M.-H."/>
            <person name="Lee Y.-H."/>
            <person name="Miyara I."/>
            <person name="Moore N."/>
            <person name="Neumann U."/>
            <person name="Nordstroem K."/>
            <person name="Panaccione D.G."/>
            <person name="Panstruga R."/>
            <person name="Place M."/>
            <person name="Proctor R.H."/>
            <person name="Prusky D."/>
            <person name="Rech G."/>
            <person name="Reinhardt R."/>
            <person name="Rollins J.A."/>
            <person name="Rounsley S."/>
            <person name="Schardl C.L."/>
            <person name="Schwartz D.C."/>
            <person name="Shenoy N."/>
            <person name="Shirasu K."/>
            <person name="Sikhakolli U.R."/>
            <person name="Stueber K."/>
            <person name="Sukno S.A."/>
            <person name="Sweigard J.A."/>
            <person name="Takano Y."/>
            <person name="Takahara H."/>
            <person name="Trail F."/>
            <person name="van der Does H.C."/>
            <person name="Voll L.M."/>
            <person name="Will I."/>
            <person name="Young S."/>
            <person name="Zeng Q."/>
            <person name="Zhang J."/>
            <person name="Zhou S."/>
            <person name="Dickman M.B."/>
            <person name="Schulze-Lefert P."/>
            <person name="Ver Loren van Themaat E."/>
            <person name="Ma L.-J."/>
            <person name="Vaillancourt L.J."/>
        </authorList>
    </citation>
    <scope>NUCLEOTIDE SEQUENCE [LARGE SCALE GENOMIC DNA]</scope>
    <source>
        <strain evidence="9">M1.001 / M2 / FGSC 10212</strain>
    </source>
</reference>
<dbReference type="InterPro" id="IPR019775">
    <property type="entry name" value="WD40_repeat_CS"/>
</dbReference>
<evidence type="ECO:0000313" key="8">
    <source>
        <dbReference type="EMBL" id="EFQ25578.1"/>
    </source>
</evidence>
<organism evidence="9">
    <name type="scientific">Colletotrichum graminicola (strain M1.001 / M2 / FGSC 10212)</name>
    <name type="common">Maize anthracnose fungus</name>
    <name type="synonym">Glomerella graminicola</name>
    <dbReference type="NCBI Taxonomy" id="645133"/>
    <lineage>
        <taxon>Eukaryota</taxon>
        <taxon>Fungi</taxon>
        <taxon>Dikarya</taxon>
        <taxon>Ascomycota</taxon>
        <taxon>Pezizomycotina</taxon>
        <taxon>Sordariomycetes</taxon>
        <taxon>Hypocreomycetidae</taxon>
        <taxon>Glomerellales</taxon>
        <taxon>Glomerellaceae</taxon>
        <taxon>Colletotrichum</taxon>
        <taxon>Colletotrichum graminicola species complex</taxon>
    </lineage>
</organism>
<proteinExistence type="inferred from homology"/>
<keyword evidence="9" id="KW-1185">Reference proteome</keyword>
<dbReference type="InterPro" id="IPR001680">
    <property type="entry name" value="WD40_rpt"/>
</dbReference>
<dbReference type="STRING" id="645133.E3Q3H6"/>
<dbReference type="PROSITE" id="PS00678">
    <property type="entry name" value="WD_REPEATS_1"/>
    <property type="match status" value="1"/>
</dbReference>
<sequence>MNQTNSAPSVARPLRRDHYFTPVTGLSFFNARDRETYLLAGEDSELKIYDFEGRLRGQLKIFRAQSIHGIHIRAGKENGHQRRQVLLWGNQAVTVIPASLVEDLILADGKTDEPSVPLGVVEARAPDWIYDGAISPEDAGRGVLVTAHNEVLEFSIGDDDRTLEFGRIISPSRPILYSASLTWISKTSVLVAGGTVFGEIVVWKCHFSGDAVEAEKKPWSEVFFVFTGHEGSIFGVDISPEIDIGEGGKARLLASCSDDRTIRVWDITERPEAPRLQYGAFGEVRETGFGGATAAAAAAAADLTATQVASNAPLAMVMGHISRIWNVRFPQTLDDLASHSATTIYSFGEDSTLQTWSLEIDVGQWRRKSLAPAAADDVQVGATITHKETYARHDGKHIWATALTQAAGGEVVVATGGADSKINLLSDRSRAFRGGMSQVRDLPSELRTLVMRDVIGKLPARDPNFATPSEVKKAFHRLTFISREALLATSNTGRLLIGTFGTELTWSEVGTDADTLQALRTCTSVKSPAPGMALLGTASKKVFLYSDSAIRQIGTVPGKIADIFCLGSASGTTPKLDFLVTMLGGEEATQILTLDLATYTVTSMVSVPELDSRFVVTAACQVNDLLILGSRHGYMSVFRRTDGQLDTLAAPGRRTNDAITSINPLPAPSPSSAAAHIITTSRDGNYRIYELPPSAFSSPLCLRHETAPAAVPNIEDAWVAGTDLVLCGFRSKHFIVWNETRHEELLRVDCGGAHRAFAYIPQDGNGDDGLRFVYNKAATLGVYVQPHASAAVAHHRTLKRGSHGREVRAVAYSGRRYIASGAEDTAIRIWEYTAIPESGSSRRELRCVKVVKVHTAGLQSLKWLGEELLFSCSGNEEFMVWRASDLGSVAGLGLMREAVFADLSADGDLRITSFDVERLEDGAAAITMAFSNSFVKTYRYTPDNGFELLFQGQYTGACLTQARHLRVREGAFDVVTAATDGCIAVWRSAGAEYVLQKTVRVHQSSIKALDIHAPSAGRAVVLTGGDDNALGITTLGLSADGGGFAPVARAGVRKAHAAAINGLTVLGAKGADGEVVFATASNDQRVKAWRLRWREGVEEVTLVADEYSGVADAGDIEVIGDGKLVVGGVGLEVWDWSRVSGY</sequence>
<dbReference type="Pfam" id="PF00400">
    <property type="entry name" value="WD40"/>
    <property type="match status" value="1"/>
</dbReference>
<dbReference type="SUPFAM" id="SSF50978">
    <property type="entry name" value="WD40 repeat-like"/>
    <property type="match status" value="2"/>
</dbReference>
<dbReference type="PANTHER" id="PTHR14344:SF3">
    <property type="entry name" value="WD REPEAT-CONTAINING PROTEIN 6"/>
    <property type="match status" value="1"/>
</dbReference>
<evidence type="ECO:0000256" key="1">
    <source>
        <dbReference type="ARBA" id="ARBA00004496"/>
    </source>
</evidence>
<dbReference type="SUPFAM" id="SSF101908">
    <property type="entry name" value="Putative isomerase YbhE"/>
    <property type="match status" value="1"/>
</dbReference>
<evidence type="ECO:0000256" key="3">
    <source>
        <dbReference type="ARBA" id="ARBA00022574"/>
    </source>
</evidence>
<keyword evidence="3 7" id="KW-0853">WD repeat</keyword>
<dbReference type="Gene3D" id="2.130.10.10">
    <property type="entry name" value="YVTN repeat-like/Quinoprotein amine dehydrogenase"/>
    <property type="match status" value="3"/>
</dbReference>
<comment type="subcellular location">
    <subcellularLocation>
        <location evidence="1">Cytoplasm</location>
    </subcellularLocation>
</comment>
<dbReference type="eggNOG" id="KOG0974">
    <property type="taxonomic scope" value="Eukaryota"/>
</dbReference>
<dbReference type="GeneID" id="24406087"/>
<dbReference type="GO" id="GO:0030488">
    <property type="term" value="P:tRNA methylation"/>
    <property type="evidence" value="ECO:0007669"/>
    <property type="project" value="TreeGrafter"/>
</dbReference>
<dbReference type="PANTHER" id="PTHR14344">
    <property type="entry name" value="WD REPEAT PROTEIN"/>
    <property type="match status" value="1"/>
</dbReference>
<dbReference type="HOGENOM" id="CLU_002615_1_1_1"/>
<comment type="similarity">
    <text evidence="6">Belongs to the WD repeat WDR6 family.</text>
</comment>
<dbReference type="EMBL" id="GG697332">
    <property type="protein sequence ID" value="EFQ25578.1"/>
    <property type="molecule type" value="Genomic_DNA"/>
</dbReference>
<dbReference type="InterPro" id="IPR036322">
    <property type="entry name" value="WD40_repeat_dom_sf"/>
</dbReference>
<dbReference type="PROSITE" id="PS50294">
    <property type="entry name" value="WD_REPEATS_REGION"/>
    <property type="match status" value="2"/>
</dbReference>
<dbReference type="PROSITE" id="PS50082">
    <property type="entry name" value="WD_REPEATS_2"/>
    <property type="match status" value="2"/>
</dbReference>
<accession>E3Q3H6</accession>
<gene>
    <name evidence="8" type="ORF">GLRG_00722</name>
</gene>
<dbReference type="AlphaFoldDB" id="E3Q3H6"/>
<keyword evidence="4" id="KW-0819">tRNA processing</keyword>
<evidence type="ECO:0000256" key="6">
    <source>
        <dbReference type="ARBA" id="ARBA00038255"/>
    </source>
</evidence>
<feature type="repeat" description="WD" evidence="7">
    <location>
        <begin position="800"/>
        <end position="831"/>
    </location>
</feature>
<feature type="repeat" description="WD" evidence="7">
    <location>
        <begin position="226"/>
        <end position="275"/>
    </location>
</feature>
<evidence type="ECO:0000256" key="4">
    <source>
        <dbReference type="ARBA" id="ARBA00022694"/>
    </source>
</evidence>
<dbReference type="GO" id="GO:0005737">
    <property type="term" value="C:cytoplasm"/>
    <property type="evidence" value="ECO:0007669"/>
    <property type="project" value="UniProtKB-SubCell"/>
</dbReference>
<keyword evidence="5" id="KW-0677">Repeat</keyword>
<evidence type="ECO:0000256" key="7">
    <source>
        <dbReference type="PROSITE-ProRule" id="PRU00221"/>
    </source>
</evidence>
<evidence type="ECO:0000313" key="9">
    <source>
        <dbReference type="Proteomes" id="UP000008782"/>
    </source>
</evidence>
<dbReference type="RefSeq" id="XP_008089598.1">
    <property type="nucleotide sequence ID" value="XM_008091407.1"/>
</dbReference>
<dbReference type="Proteomes" id="UP000008782">
    <property type="component" value="Unassembled WGS sequence"/>
</dbReference>
<dbReference type="OrthoDB" id="5594999at2759"/>
<evidence type="ECO:0000256" key="2">
    <source>
        <dbReference type="ARBA" id="ARBA00022490"/>
    </source>
</evidence>
<dbReference type="InterPro" id="IPR015943">
    <property type="entry name" value="WD40/YVTN_repeat-like_dom_sf"/>
</dbReference>
<protein>
    <submittedName>
        <fullName evidence="8">WD domain-containing protein</fullName>
    </submittedName>
</protein>
<dbReference type="InterPro" id="IPR051973">
    <property type="entry name" value="tRNA_Anticodon_Mtase-Reg"/>
</dbReference>
<keyword evidence="2" id="KW-0963">Cytoplasm</keyword>